<name>A0AAG5DX00_ANOAO</name>
<sequence>RVEIQVSIACIEVKYDPRFPLDFARRRFVAVFSFFRRADRAFLRALLVRNVCVGAIIWRPYSLFVTVRGFVSSGFNCGATVDVSSVVALCRESSVIITILVSGSAADQVAVKFRPTQERLRIALRERSQHESEHLELVLFPRNIIGMDCITYTAMSSSQ</sequence>
<accession>A0AAG5DX00</accession>
<dbReference type="AlphaFoldDB" id="A0AAG5DX00"/>
<protein>
    <submittedName>
        <fullName evidence="1">Uncharacterized protein</fullName>
    </submittedName>
</protein>
<proteinExistence type="predicted"/>
<dbReference type="Proteomes" id="UP000075880">
    <property type="component" value="Unassembled WGS sequence"/>
</dbReference>
<keyword evidence="2" id="KW-1185">Reference proteome</keyword>
<evidence type="ECO:0000313" key="2">
    <source>
        <dbReference type="Proteomes" id="UP000075880"/>
    </source>
</evidence>
<organism evidence="1 2">
    <name type="scientific">Anopheles atroparvus</name>
    <name type="common">European mosquito</name>
    <dbReference type="NCBI Taxonomy" id="41427"/>
    <lineage>
        <taxon>Eukaryota</taxon>
        <taxon>Metazoa</taxon>
        <taxon>Ecdysozoa</taxon>
        <taxon>Arthropoda</taxon>
        <taxon>Hexapoda</taxon>
        <taxon>Insecta</taxon>
        <taxon>Pterygota</taxon>
        <taxon>Neoptera</taxon>
        <taxon>Endopterygota</taxon>
        <taxon>Diptera</taxon>
        <taxon>Nematocera</taxon>
        <taxon>Culicoidea</taxon>
        <taxon>Culicidae</taxon>
        <taxon>Anophelinae</taxon>
        <taxon>Anopheles</taxon>
    </lineage>
</organism>
<evidence type="ECO:0000313" key="1">
    <source>
        <dbReference type="EnsemblMetazoa" id="ENSAATROPP015455"/>
    </source>
</evidence>
<reference evidence="1" key="1">
    <citation type="submission" date="2024-04" db="UniProtKB">
        <authorList>
            <consortium name="EnsemblMetazoa"/>
        </authorList>
    </citation>
    <scope>IDENTIFICATION</scope>
    <source>
        <strain evidence="1">EBRO</strain>
    </source>
</reference>
<dbReference type="EnsemblMetazoa" id="ENSAATROPT017499">
    <property type="protein sequence ID" value="ENSAATROPP015455"/>
    <property type="gene ID" value="ENSAATROPG014302"/>
</dbReference>